<evidence type="ECO:0000259" key="1">
    <source>
        <dbReference type="Pfam" id="PF06848"/>
    </source>
</evidence>
<comment type="caution">
    <text evidence="2">The sequence shown here is derived from an EMBL/GenBank/DDBJ whole genome shotgun (WGS) entry which is preliminary data.</text>
</comment>
<dbReference type="AlphaFoldDB" id="A0A645G953"/>
<organism evidence="2">
    <name type="scientific">bioreactor metagenome</name>
    <dbReference type="NCBI Taxonomy" id="1076179"/>
    <lineage>
        <taxon>unclassified sequences</taxon>
        <taxon>metagenomes</taxon>
        <taxon>ecological metagenomes</taxon>
    </lineage>
</organism>
<evidence type="ECO:0000313" key="2">
    <source>
        <dbReference type="EMBL" id="MPN23428.1"/>
    </source>
</evidence>
<gene>
    <name evidence="2" type="ORF">SDC9_170816</name>
</gene>
<dbReference type="EMBL" id="VSSQ01071921">
    <property type="protein sequence ID" value="MPN23428.1"/>
    <property type="molecule type" value="Genomic_DNA"/>
</dbReference>
<sequence>MGGLNNFKYRDVMWFNLSEYTNAQISNATLSLYWYYPAGSTRPNDTVIEVYRPASSWNSNYVSWNKRVKGVSWKNAGGDWYDKNGVSQGSTPYASLTIKGSTLPDNRYYEMNITDLVKEYASGKYANTGLLIKARTENNNYIAFYSDDCGNESQVPKLQLKYR</sequence>
<proteinExistence type="predicted"/>
<feature type="domain" description="Disaggregatase-related" evidence="1">
    <location>
        <begin position="5"/>
        <end position="159"/>
    </location>
</feature>
<reference evidence="2" key="1">
    <citation type="submission" date="2019-08" db="EMBL/GenBank/DDBJ databases">
        <authorList>
            <person name="Kucharzyk K."/>
            <person name="Murdoch R.W."/>
            <person name="Higgins S."/>
            <person name="Loffler F."/>
        </authorList>
    </citation>
    <scope>NUCLEOTIDE SEQUENCE</scope>
</reference>
<protein>
    <recommendedName>
        <fullName evidence="1">Disaggregatase-related domain-containing protein</fullName>
    </recommendedName>
</protein>
<accession>A0A645G953</accession>
<name>A0A645G953_9ZZZZ</name>
<dbReference type="Pfam" id="PF06848">
    <property type="entry name" value="Disaggr_repeat"/>
    <property type="match status" value="1"/>
</dbReference>
<dbReference type="InterPro" id="IPR010671">
    <property type="entry name" value="Disaggr-rel_dom"/>
</dbReference>
<dbReference type="NCBIfam" id="NF033679">
    <property type="entry name" value="DNRLRE_dom"/>
    <property type="match status" value="1"/>
</dbReference>